<organism evidence="1 2">
    <name type="scientific">Melanomma pulvis-pyrius CBS 109.77</name>
    <dbReference type="NCBI Taxonomy" id="1314802"/>
    <lineage>
        <taxon>Eukaryota</taxon>
        <taxon>Fungi</taxon>
        <taxon>Dikarya</taxon>
        <taxon>Ascomycota</taxon>
        <taxon>Pezizomycotina</taxon>
        <taxon>Dothideomycetes</taxon>
        <taxon>Pleosporomycetidae</taxon>
        <taxon>Pleosporales</taxon>
        <taxon>Melanommataceae</taxon>
        <taxon>Melanomma</taxon>
    </lineage>
</organism>
<dbReference type="AlphaFoldDB" id="A0A6A6WQB6"/>
<evidence type="ECO:0000313" key="2">
    <source>
        <dbReference type="Proteomes" id="UP000799757"/>
    </source>
</evidence>
<dbReference type="OrthoDB" id="5387413at2759"/>
<gene>
    <name evidence="1" type="ORF">K505DRAFT_220150</name>
</gene>
<protein>
    <submittedName>
        <fullName evidence="1">Uncharacterized protein</fullName>
    </submittedName>
</protein>
<name>A0A6A6WQB6_9PLEO</name>
<keyword evidence="2" id="KW-1185">Reference proteome</keyword>
<evidence type="ECO:0000313" key="1">
    <source>
        <dbReference type="EMBL" id="KAF2786302.1"/>
    </source>
</evidence>
<sequence length="116" mass="13388">DSVSAMSRPVNTAESWAAYDFEMHARNCAYCNNPYEVHRTHSQLCDVGHRLAQDVAHLIYNRTDGLTYSTVLDEDQKLVRVKLPAGYDQARGLLKAIERSLRHRSRTQFVFQDRAY</sequence>
<proteinExistence type="predicted"/>
<feature type="non-terminal residue" evidence="1">
    <location>
        <position position="1"/>
    </location>
</feature>
<dbReference type="Proteomes" id="UP000799757">
    <property type="component" value="Unassembled WGS sequence"/>
</dbReference>
<reference evidence="1" key="1">
    <citation type="journal article" date="2020" name="Stud. Mycol.">
        <title>101 Dothideomycetes genomes: a test case for predicting lifestyles and emergence of pathogens.</title>
        <authorList>
            <person name="Haridas S."/>
            <person name="Albert R."/>
            <person name="Binder M."/>
            <person name="Bloem J."/>
            <person name="Labutti K."/>
            <person name="Salamov A."/>
            <person name="Andreopoulos B."/>
            <person name="Baker S."/>
            <person name="Barry K."/>
            <person name="Bills G."/>
            <person name="Bluhm B."/>
            <person name="Cannon C."/>
            <person name="Castanera R."/>
            <person name="Culley D."/>
            <person name="Daum C."/>
            <person name="Ezra D."/>
            <person name="Gonzalez J."/>
            <person name="Henrissat B."/>
            <person name="Kuo A."/>
            <person name="Liang C."/>
            <person name="Lipzen A."/>
            <person name="Lutzoni F."/>
            <person name="Magnuson J."/>
            <person name="Mondo S."/>
            <person name="Nolan M."/>
            <person name="Ohm R."/>
            <person name="Pangilinan J."/>
            <person name="Park H.-J."/>
            <person name="Ramirez L."/>
            <person name="Alfaro M."/>
            <person name="Sun H."/>
            <person name="Tritt A."/>
            <person name="Yoshinaga Y."/>
            <person name="Zwiers L.-H."/>
            <person name="Turgeon B."/>
            <person name="Goodwin S."/>
            <person name="Spatafora J."/>
            <person name="Crous P."/>
            <person name="Grigoriev I."/>
        </authorList>
    </citation>
    <scope>NUCLEOTIDE SEQUENCE</scope>
    <source>
        <strain evidence="1">CBS 109.77</strain>
    </source>
</reference>
<dbReference type="EMBL" id="MU002495">
    <property type="protein sequence ID" value="KAF2786302.1"/>
    <property type="molecule type" value="Genomic_DNA"/>
</dbReference>
<feature type="non-terminal residue" evidence="1">
    <location>
        <position position="116"/>
    </location>
</feature>
<accession>A0A6A6WQB6</accession>